<feature type="transmembrane region" description="Helical" evidence="9">
    <location>
        <begin position="313"/>
        <end position="334"/>
    </location>
</feature>
<dbReference type="PRINTS" id="PR00171">
    <property type="entry name" value="SUGRTRNSPORT"/>
</dbReference>
<dbReference type="Gene3D" id="1.20.1250.20">
    <property type="entry name" value="MFS general substrate transporter like domains"/>
    <property type="match status" value="1"/>
</dbReference>
<evidence type="ECO:0000256" key="2">
    <source>
        <dbReference type="ARBA" id="ARBA00022448"/>
    </source>
</evidence>
<dbReference type="PROSITE" id="PS00216">
    <property type="entry name" value="SUGAR_TRANSPORT_1"/>
    <property type="match status" value="2"/>
</dbReference>
<evidence type="ECO:0000313" key="12">
    <source>
        <dbReference type="Proteomes" id="UP000801492"/>
    </source>
</evidence>
<feature type="transmembrane region" description="Helical" evidence="9">
    <location>
        <begin position="105"/>
        <end position="124"/>
    </location>
</feature>
<evidence type="ECO:0000313" key="11">
    <source>
        <dbReference type="EMBL" id="KAF2880847.1"/>
    </source>
</evidence>
<feature type="transmembrane region" description="Helical" evidence="9">
    <location>
        <begin position="161"/>
        <end position="185"/>
    </location>
</feature>
<proteinExistence type="predicted"/>
<evidence type="ECO:0000256" key="5">
    <source>
        <dbReference type="ARBA" id="ARBA00022692"/>
    </source>
</evidence>
<organism evidence="11 12">
    <name type="scientific">Ignelater luminosus</name>
    <name type="common">Cucubano</name>
    <name type="synonym">Pyrophorus luminosus</name>
    <dbReference type="NCBI Taxonomy" id="2038154"/>
    <lineage>
        <taxon>Eukaryota</taxon>
        <taxon>Metazoa</taxon>
        <taxon>Ecdysozoa</taxon>
        <taxon>Arthropoda</taxon>
        <taxon>Hexapoda</taxon>
        <taxon>Insecta</taxon>
        <taxon>Pterygota</taxon>
        <taxon>Neoptera</taxon>
        <taxon>Endopterygota</taxon>
        <taxon>Coleoptera</taxon>
        <taxon>Polyphaga</taxon>
        <taxon>Elateriformia</taxon>
        <taxon>Elateroidea</taxon>
        <taxon>Elateridae</taxon>
        <taxon>Agrypninae</taxon>
        <taxon>Pyrophorini</taxon>
        <taxon>Ignelater</taxon>
    </lineage>
</organism>
<feature type="transmembrane region" description="Helical" evidence="9">
    <location>
        <begin position="383"/>
        <end position="405"/>
    </location>
</feature>
<accession>A0A8K0C8R6</accession>
<gene>
    <name evidence="11" type="ORF">ILUMI_25336</name>
</gene>
<evidence type="ECO:0000256" key="6">
    <source>
        <dbReference type="ARBA" id="ARBA00022989"/>
    </source>
</evidence>
<evidence type="ECO:0000256" key="8">
    <source>
        <dbReference type="ARBA" id="ARBA00023180"/>
    </source>
</evidence>
<dbReference type="InterPro" id="IPR050549">
    <property type="entry name" value="MFS_Trehalose_Transporter"/>
</dbReference>
<dbReference type="InterPro" id="IPR005829">
    <property type="entry name" value="Sugar_transporter_CS"/>
</dbReference>
<keyword evidence="5 9" id="KW-0812">Transmembrane</keyword>
<dbReference type="InterPro" id="IPR020846">
    <property type="entry name" value="MFS_dom"/>
</dbReference>
<dbReference type="Pfam" id="PF00083">
    <property type="entry name" value="Sugar_tr"/>
    <property type="match status" value="1"/>
</dbReference>
<dbReference type="InterPro" id="IPR036259">
    <property type="entry name" value="MFS_trans_sf"/>
</dbReference>
<feature type="transmembrane region" description="Helical" evidence="9">
    <location>
        <begin position="12"/>
        <end position="32"/>
    </location>
</feature>
<keyword evidence="7 9" id="KW-0472">Membrane</keyword>
<feature type="transmembrane region" description="Helical" evidence="9">
    <location>
        <begin position="136"/>
        <end position="155"/>
    </location>
</feature>
<evidence type="ECO:0000256" key="7">
    <source>
        <dbReference type="ARBA" id="ARBA00023136"/>
    </source>
</evidence>
<feature type="transmembrane region" description="Helical" evidence="9">
    <location>
        <begin position="247"/>
        <end position="268"/>
    </location>
</feature>
<evidence type="ECO:0000256" key="9">
    <source>
        <dbReference type="SAM" id="Phobius"/>
    </source>
</evidence>
<keyword evidence="6 9" id="KW-1133">Transmembrane helix</keyword>
<dbReference type="InterPro" id="IPR005828">
    <property type="entry name" value="MFS_sugar_transport-like"/>
</dbReference>
<keyword evidence="8" id="KW-0325">Glycoprotein</keyword>
<feature type="transmembrane region" description="Helical" evidence="9">
    <location>
        <begin position="346"/>
        <end position="371"/>
    </location>
</feature>
<sequence length="450" mass="50117">MSEENQQWPQFLAATTSGILAVGAGLHFGWPSPSIPKLLEKDLKFEVNSEEISYVVMIAPFGYLLSGPFSVFIVDRIGRKSSLLLIAIPQILAWLLIAYADGVAILYIARIVAGAAEGALFTVLPMYACEISEPKVRGSLGSIFTVGLILGILLINCYGSFIPIATTAFISISIPLLFLVTFVWMPESPYFFLMKENVEDAKRSLQALRRIQNVETELTILTSDVQRQISESGTLKEVFTIYTNRKAFLILVGVRTLQQFSGYSAFSFYTQVIFKNVKDHLSPAAYSIIYNASHLIFVCLGLFCVEKFGRRPLLIWSTAGSGLCLFVTAFYFYFLCNNYNMYSFSWIPIVAMVSYTILFDIGLGIVPNLLTGEIFSASVKAKALGILIIYCALATSASSKLFQFLEESFGMHVPFFVFAFCCVSGTLFCYYYVPETKGQSLEEIQRNLKN</sequence>
<dbReference type="GO" id="GO:0005886">
    <property type="term" value="C:plasma membrane"/>
    <property type="evidence" value="ECO:0007669"/>
    <property type="project" value="UniProtKB-SubCell"/>
</dbReference>
<dbReference type="AlphaFoldDB" id="A0A8K0C8R6"/>
<dbReference type="InterPro" id="IPR003663">
    <property type="entry name" value="Sugar/inositol_transpt"/>
</dbReference>
<dbReference type="PROSITE" id="PS00217">
    <property type="entry name" value="SUGAR_TRANSPORT_2"/>
    <property type="match status" value="1"/>
</dbReference>
<evidence type="ECO:0000256" key="4">
    <source>
        <dbReference type="ARBA" id="ARBA00022597"/>
    </source>
</evidence>
<feature type="transmembrane region" description="Helical" evidence="9">
    <location>
        <begin position="288"/>
        <end position="306"/>
    </location>
</feature>
<feature type="transmembrane region" description="Helical" evidence="9">
    <location>
        <begin position="81"/>
        <end position="99"/>
    </location>
</feature>
<evidence type="ECO:0000256" key="3">
    <source>
        <dbReference type="ARBA" id="ARBA00022475"/>
    </source>
</evidence>
<dbReference type="SUPFAM" id="SSF103473">
    <property type="entry name" value="MFS general substrate transporter"/>
    <property type="match status" value="1"/>
</dbReference>
<name>A0A8K0C8R6_IGNLU</name>
<comment type="subcellular location">
    <subcellularLocation>
        <location evidence="1">Cell membrane</location>
        <topology evidence="1">Multi-pass membrane protein</topology>
    </subcellularLocation>
</comment>
<reference evidence="11" key="1">
    <citation type="submission" date="2019-08" db="EMBL/GenBank/DDBJ databases">
        <title>The genome of the North American firefly Photinus pyralis.</title>
        <authorList>
            <consortium name="Photinus pyralis genome working group"/>
            <person name="Fallon T.R."/>
            <person name="Sander Lower S.E."/>
            <person name="Weng J.-K."/>
        </authorList>
    </citation>
    <scope>NUCLEOTIDE SEQUENCE</scope>
    <source>
        <strain evidence="11">TRF0915ILg1</strain>
        <tissue evidence="11">Whole body</tissue>
    </source>
</reference>
<protein>
    <recommendedName>
        <fullName evidence="10">Major facilitator superfamily (MFS) profile domain-containing protein</fullName>
    </recommendedName>
</protein>
<keyword evidence="12" id="KW-1185">Reference proteome</keyword>
<comment type="caution">
    <text evidence="11">The sequence shown here is derived from an EMBL/GenBank/DDBJ whole genome shotgun (WGS) entry which is preliminary data.</text>
</comment>
<evidence type="ECO:0000259" key="10">
    <source>
        <dbReference type="PROSITE" id="PS50850"/>
    </source>
</evidence>
<dbReference type="PROSITE" id="PS50850">
    <property type="entry name" value="MFS"/>
    <property type="match status" value="1"/>
</dbReference>
<keyword evidence="3" id="KW-1003">Cell membrane</keyword>
<dbReference type="GO" id="GO:0022857">
    <property type="term" value="F:transmembrane transporter activity"/>
    <property type="evidence" value="ECO:0007669"/>
    <property type="project" value="InterPro"/>
</dbReference>
<dbReference type="Proteomes" id="UP000801492">
    <property type="component" value="Unassembled WGS sequence"/>
</dbReference>
<evidence type="ECO:0000256" key="1">
    <source>
        <dbReference type="ARBA" id="ARBA00004651"/>
    </source>
</evidence>
<keyword evidence="2" id="KW-0813">Transport</keyword>
<dbReference type="PANTHER" id="PTHR48021">
    <property type="match status" value="1"/>
</dbReference>
<dbReference type="EMBL" id="VTPC01090900">
    <property type="protein sequence ID" value="KAF2880847.1"/>
    <property type="molecule type" value="Genomic_DNA"/>
</dbReference>
<feature type="domain" description="Major facilitator superfamily (MFS) profile" evidence="10">
    <location>
        <begin position="11"/>
        <end position="437"/>
    </location>
</feature>
<feature type="transmembrane region" description="Helical" evidence="9">
    <location>
        <begin position="411"/>
        <end position="433"/>
    </location>
</feature>
<feature type="transmembrane region" description="Helical" evidence="9">
    <location>
        <begin position="52"/>
        <end position="74"/>
    </location>
</feature>
<keyword evidence="4" id="KW-0762">Sugar transport</keyword>
<dbReference type="FunFam" id="1.20.1250.20:FF:000218">
    <property type="entry name" value="facilitated trehalose transporter Tret1"/>
    <property type="match status" value="1"/>
</dbReference>
<dbReference type="PANTHER" id="PTHR48021:SF46">
    <property type="entry name" value="MAJOR FACILITATOR SUPERFAMILY (MFS) PROFILE DOMAIN-CONTAINING PROTEIN"/>
    <property type="match status" value="1"/>
</dbReference>
<dbReference type="OrthoDB" id="6133115at2759"/>